<feature type="domain" description="Rho-GAP" evidence="4">
    <location>
        <begin position="453"/>
        <end position="662"/>
    </location>
</feature>
<dbReference type="SMART" id="SM00324">
    <property type="entry name" value="RhoGAP"/>
    <property type="match status" value="1"/>
</dbReference>
<dbReference type="PROSITE" id="PS50238">
    <property type="entry name" value="RHOGAP"/>
    <property type="match status" value="1"/>
</dbReference>
<feature type="region of interest" description="Disordered" evidence="3">
    <location>
        <begin position="1"/>
        <end position="53"/>
    </location>
</feature>
<gene>
    <name evidence="6" type="ORF">GSTUAT00001358001</name>
</gene>
<evidence type="ECO:0000256" key="3">
    <source>
        <dbReference type="SAM" id="MobiDB-lite"/>
    </source>
</evidence>
<dbReference type="InterPro" id="IPR008936">
    <property type="entry name" value="Rho_GTPase_activation_prot"/>
</dbReference>
<dbReference type="InterPro" id="IPR031160">
    <property type="entry name" value="F_BAR_dom"/>
</dbReference>
<dbReference type="PROSITE" id="PS51741">
    <property type="entry name" value="F_BAR"/>
    <property type="match status" value="1"/>
</dbReference>
<dbReference type="SUPFAM" id="SSF103657">
    <property type="entry name" value="BAR/IMD domain-like"/>
    <property type="match status" value="1"/>
</dbReference>
<dbReference type="PANTHER" id="PTHR23176">
    <property type="entry name" value="RHO/RAC/CDC GTPASE-ACTIVATING PROTEIN"/>
    <property type="match status" value="1"/>
</dbReference>
<reference evidence="6" key="1">
    <citation type="submission" date="2015-10" db="EMBL/GenBank/DDBJ databases">
        <authorList>
            <person name="Regsiter A."/>
            <person name="william w."/>
        </authorList>
    </citation>
    <scope>NUCLEOTIDE SEQUENCE</scope>
    <source>
        <strain evidence="6">Montdore</strain>
    </source>
</reference>
<feature type="domain" description="F-BAR" evidence="5">
    <location>
        <begin position="56"/>
        <end position="330"/>
    </location>
</feature>
<evidence type="ECO:0000256" key="1">
    <source>
        <dbReference type="ARBA" id="ARBA00022468"/>
    </source>
</evidence>
<dbReference type="Gene3D" id="1.10.555.10">
    <property type="entry name" value="Rho GTPase activation protein"/>
    <property type="match status" value="1"/>
</dbReference>
<dbReference type="FunFam" id="1.20.1270.60:FF:000063">
    <property type="entry name" value="Rho GTPase activator"/>
    <property type="match status" value="1"/>
</dbReference>
<evidence type="ECO:0000259" key="5">
    <source>
        <dbReference type="PROSITE" id="PS51741"/>
    </source>
</evidence>
<protein>
    <recommendedName>
        <fullName evidence="8">Rho-GAP domain-containing protein</fullName>
    </recommendedName>
</protein>
<dbReference type="GO" id="GO:0005096">
    <property type="term" value="F:GTPase activator activity"/>
    <property type="evidence" value="ECO:0007669"/>
    <property type="project" value="UniProtKB-KW"/>
</dbReference>
<name>A0A292Q5X2_9PEZI</name>
<dbReference type="PANTHER" id="PTHR23176:SF136">
    <property type="entry name" value="RHO GTPASE ACTIVATOR (RGD1)"/>
    <property type="match status" value="1"/>
</dbReference>
<feature type="compositionally biased region" description="Polar residues" evidence="3">
    <location>
        <begin position="28"/>
        <end position="37"/>
    </location>
</feature>
<dbReference type="InterPro" id="IPR027267">
    <property type="entry name" value="AH/BAR_dom_sf"/>
</dbReference>
<evidence type="ECO:0000256" key="2">
    <source>
        <dbReference type="PROSITE-ProRule" id="PRU01077"/>
    </source>
</evidence>
<keyword evidence="7" id="KW-1185">Reference proteome</keyword>
<dbReference type="SUPFAM" id="SSF48350">
    <property type="entry name" value="GTPase activation domain, GAP"/>
    <property type="match status" value="1"/>
</dbReference>
<feature type="region of interest" description="Disordered" evidence="3">
    <location>
        <begin position="203"/>
        <end position="232"/>
    </location>
</feature>
<evidence type="ECO:0000313" key="7">
    <source>
        <dbReference type="Proteomes" id="UP001412239"/>
    </source>
</evidence>
<dbReference type="EMBL" id="LN890958">
    <property type="protein sequence ID" value="CUS14481.1"/>
    <property type="molecule type" value="Genomic_DNA"/>
</dbReference>
<dbReference type="InterPro" id="IPR000198">
    <property type="entry name" value="RhoGAP_dom"/>
</dbReference>
<dbReference type="SMART" id="SM00055">
    <property type="entry name" value="FCH"/>
    <property type="match status" value="1"/>
</dbReference>
<dbReference type="Pfam" id="PF00611">
    <property type="entry name" value="FCH"/>
    <property type="match status" value="1"/>
</dbReference>
<feature type="compositionally biased region" description="Basic and acidic residues" evidence="3">
    <location>
        <begin position="1"/>
        <end position="18"/>
    </location>
</feature>
<dbReference type="InterPro" id="IPR050729">
    <property type="entry name" value="Rho-GAP"/>
</dbReference>
<dbReference type="Proteomes" id="UP001412239">
    <property type="component" value="Unassembled WGS sequence"/>
</dbReference>
<feature type="region of interest" description="Disordered" evidence="3">
    <location>
        <begin position="349"/>
        <end position="410"/>
    </location>
</feature>
<dbReference type="AlphaFoldDB" id="A0A292Q5X2"/>
<dbReference type="Gene3D" id="1.20.1270.60">
    <property type="entry name" value="Arfaptin homology (AH) domain/BAR domain"/>
    <property type="match status" value="1"/>
</dbReference>
<dbReference type="Pfam" id="PF00620">
    <property type="entry name" value="RhoGAP"/>
    <property type="match status" value="1"/>
</dbReference>
<evidence type="ECO:0000313" key="6">
    <source>
        <dbReference type="EMBL" id="CUS14481.1"/>
    </source>
</evidence>
<accession>A0A292Q5X2</accession>
<dbReference type="GO" id="GO:0007165">
    <property type="term" value="P:signal transduction"/>
    <property type="evidence" value="ECO:0007669"/>
    <property type="project" value="InterPro"/>
</dbReference>
<proteinExistence type="predicted"/>
<keyword evidence="1" id="KW-0343">GTPase activation</keyword>
<organism evidence="6 7">
    <name type="scientific">Tuber aestivum</name>
    <name type="common">summer truffle</name>
    <dbReference type="NCBI Taxonomy" id="59557"/>
    <lineage>
        <taxon>Eukaryota</taxon>
        <taxon>Fungi</taxon>
        <taxon>Dikarya</taxon>
        <taxon>Ascomycota</taxon>
        <taxon>Pezizomycotina</taxon>
        <taxon>Pezizomycetes</taxon>
        <taxon>Pezizales</taxon>
        <taxon>Tuberaceae</taxon>
        <taxon>Tuber</taxon>
    </lineage>
</organism>
<evidence type="ECO:0008006" key="8">
    <source>
        <dbReference type="Google" id="ProtNLM"/>
    </source>
</evidence>
<feature type="compositionally biased region" description="Polar residues" evidence="3">
    <location>
        <begin position="358"/>
        <end position="388"/>
    </location>
</feature>
<evidence type="ECO:0000259" key="4">
    <source>
        <dbReference type="PROSITE" id="PS50238"/>
    </source>
</evidence>
<sequence>MTSDQHHESALSVHDDPAGHPAPASVSLPYSNNSENGDTPLLPPGSQSPAEQEKLRKMEEILHSDIGVSSLLGRLKQSIAACRDFALFLKRRASLEEEHAQGLRKICRMTHESIRRPESRQGTYARSFEETTQIHERIAENGIQFSLALHQMHEDLTDLSNNMERGRKHWKQIGLTVEKKLHEAELLVDKAKIKYETAAEEWDRARSGDRRSGKTPFSLRGTRNGPRHEEDLQRKVASADSDYHNRIQLANTHRHEAVNSLRPQAVRALRAMVTECDAGLTVQLQRFAQFNEKLLLHNGLSVSPIKMGDTDSSGAQSMRDVINMINNDKDFESFVLDLANKVPTQARNQEVRYERHPSLSQQTPGVPIPSNASTIPVQPQNHQANQPQGMHGHQPDRRDMMGQGQGLQQQSPGFGAVVQQAAILPTQHPMPNAEYSPSQYGMDYPRLKPVFGIPLDALLTRDESIVPIVVLQCVQAVDLYGLDVEGIYRVSGERKHVERIKQIFDNDSSTLDFRKREDFFYDVNSVASILKQFFRDLPEPLLTNALYQDFIKASRIDDETLRRDSLHELINKLPDPNYATLRILILHLHRIQANSNINRMSTNNLAICFGYAAVLCILGGGLWQLTNYRPTLMGSNSSPNIADATWQVRVIDTILQHCFSIFDDD</sequence>
<dbReference type="GO" id="GO:0005938">
    <property type="term" value="C:cell cortex"/>
    <property type="evidence" value="ECO:0007669"/>
    <property type="project" value="UniProtKB-ARBA"/>
</dbReference>
<feature type="compositionally biased region" description="Basic and acidic residues" evidence="3">
    <location>
        <begin position="203"/>
        <end position="212"/>
    </location>
</feature>
<dbReference type="InterPro" id="IPR001060">
    <property type="entry name" value="FCH_dom"/>
</dbReference>
<keyword evidence="2" id="KW-0175">Coiled coil</keyword>